<feature type="transmembrane region" description="Helical" evidence="2">
    <location>
        <begin position="49"/>
        <end position="70"/>
    </location>
</feature>
<evidence type="ECO:0000256" key="2">
    <source>
        <dbReference type="SAM" id="Phobius"/>
    </source>
</evidence>
<dbReference type="RefSeq" id="WP_141601161.1">
    <property type="nucleotide sequence ID" value="NZ_JARMSB010000008.1"/>
</dbReference>
<feature type="compositionally biased region" description="Acidic residues" evidence="1">
    <location>
        <begin position="78"/>
        <end position="92"/>
    </location>
</feature>
<keyword evidence="2" id="KW-0472">Membrane</keyword>
<keyword evidence="2" id="KW-0812">Transmembrane</keyword>
<sequence>MELLKVLLGAFFVFTGTMLFGLVHMSIAIHVQGYRVANIFDNLTWTGTWAPFILSIVQMLVGAVLIAMGLKSGKAQEETDVDEEAASEEGWE</sequence>
<keyword evidence="2" id="KW-1133">Transmembrane helix</keyword>
<dbReference type="EMBL" id="VIGD01000002">
    <property type="protein sequence ID" value="TQE91985.1"/>
    <property type="molecule type" value="Genomic_DNA"/>
</dbReference>
<evidence type="ECO:0000313" key="3">
    <source>
        <dbReference type="EMBL" id="TQE91985.1"/>
    </source>
</evidence>
<dbReference type="AlphaFoldDB" id="A0A540V5E8"/>
<dbReference type="Proteomes" id="UP000315753">
    <property type="component" value="Unassembled WGS sequence"/>
</dbReference>
<protein>
    <submittedName>
        <fullName evidence="3">Uncharacterized protein</fullName>
    </submittedName>
</protein>
<keyword evidence="4" id="KW-1185">Reference proteome</keyword>
<proteinExistence type="predicted"/>
<dbReference type="OrthoDB" id="2622902at2"/>
<name>A0A540V5E8_9BACL</name>
<feature type="region of interest" description="Disordered" evidence="1">
    <location>
        <begin position="73"/>
        <end position="92"/>
    </location>
</feature>
<evidence type="ECO:0000256" key="1">
    <source>
        <dbReference type="SAM" id="MobiDB-lite"/>
    </source>
</evidence>
<accession>A0A540V5E8</accession>
<gene>
    <name evidence="3" type="ORF">FKZ59_02525</name>
</gene>
<evidence type="ECO:0000313" key="4">
    <source>
        <dbReference type="Proteomes" id="UP000315753"/>
    </source>
</evidence>
<comment type="caution">
    <text evidence="3">The sequence shown here is derived from an EMBL/GenBank/DDBJ whole genome shotgun (WGS) entry which is preliminary data.</text>
</comment>
<reference evidence="3 4" key="1">
    <citation type="submission" date="2019-06" db="EMBL/GenBank/DDBJ databases">
        <title>Genome sequence of Ureibacillus terrenus.</title>
        <authorList>
            <person name="Maclea K.S."/>
            <person name="Simoes M."/>
        </authorList>
    </citation>
    <scope>NUCLEOTIDE SEQUENCE [LARGE SCALE GENOMIC DNA]</scope>
    <source>
        <strain evidence="3 4">ATCC BAA-384</strain>
    </source>
</reference>
<organism evidence="3 4">
    <name type="scientific">Ureibacillus terrenus</name>
    <dbReference type="NCBI Taxonomy" id="118246"/>
    <lineage>
        <taxon>Bacteria</taxon>
        <taxon>Bacillati</taxon>
        <taxon>Bacillota</taxon>
        <taxon>Bacilli</taxon>
        <taxon>Bacillales</taxon>
        <taxon>Caryophanaceae</taxon>
        <taxon>Ureibacillus</taxon>
    </lineage>
</organism>
<feature type="transmembrane region" description="Helical" evidence="2">
    <location>
        <begin position="7"/>
        <end position="29"/>
    </location>
</feature>